<dbReference type="InterPro" id="IPR002182">
    <property type="entry name" value="NB-ARC"/>
</dbReference>
<dbReference type="Gene3D" id="1.10.8.430">
    <property type="entry name" value="Helical domain of apoptotic protease-activating factors"/>
    <property type="match status" value="1"/>
</dbReference>
<evidence type="ECO:0000256" key="5">
    <source>
        <dbReference type="ARBA" id="ARBA00022840"/>
    </source>
</evidence>
<keyword evidence="2" id="KW-0677">Repeat</keyword>
<dbReference type="InterPro" id="IPR056789">
    <property type="entry name" value="LRR_R13L1-DRL21"/>
</dbReference>
<feature type="signal peptide" evidence="6">
    <location>
        <begin position="1"/>
        <end position="18"/>
    </location>
</feature>
<dbReference type="Gene3D" id="3.80.10.10">
    <property type="entry name" value="Ribonuclease Inhibitor"/>
    <property type="match status" value="1"/>
</dbReference>
<dbReference type="InterPro" id="IPR038005">
    <property type="entry name" value="RX-like_CC"/>
</dbReference>
<reference evidence="11 12" key="1">
    <citation type="journal article" date="2018" name="PLoS Genet.">
        <title>Population sequencing reveals clonal diversity and ancestral inbreeding in the grapevine cultivar Chardonnay.</title>
        <authorList>
            <person name="Roach M.J."/>
            <person name="Johnson D.L."/>
            <person name="Bohlmann J."/>
            <person name="van Vuuren H.J."/>
            <person name="Jones S.J."/>
            <person name="Pretorius I.S."/>
            <person name="Schmidt S.A."/>
            <person name="Borneman A.R."/>
        </authorList>
    </citation>
    <scope>NUCLEOTIDE SEQUENCE [LARGE SCALE GENOMIC DNA]</scope>
    <source>
        <strain evidence="12">cv. Chardonnay</strain>
        <tissue evidence="11">Leaf</tissue>
    </source>
</reference>
<dbReference type="PRINTS" id="PR00364">
    <property type="entry name" value="DISEASERSIST"/>
</dbReference>
<dbReference type="InterPro" id="IPR041118">
    <property type="entry name" value="Rx_N"/>
</dbReference>
<dbReference type="InterPro" id="IPR027417">
    <property type="entry name" value="P-loop_NTPase"/>
</dbReference>
<dbReference type="GO" id="GO:0006952">
    <property type="term" value="P:defense response"/>
    <property type="evidence" value="ECO:0007669"/>
    <property type="project" value="UniProtKB-KW"/>
</dbReference>
<keyword evidence="4" id="KW-0611">Plant defense</keyword>
<comment type="caution">
    <text evidence="11">The sequence shown here is derived from an EMBL/GenBank/DDBJ whole genome shotgun (WGS) entry which is preliminary data.</text>
</comment>
<dbReference type="InterPro" id="IPR042197">
    <property type="entry name" value="Apaf_helical"/>
</dbReference>
<accession>A0A438G6H3</accession>
<evidence type="ECO:0000256" key="3">
    <source>
        <dbReference type="ARBA" id="ARBA00022741"/>
    </source>
</evidence>
<dbReference type="GO" id="GO:0043531">
    <property type="term" value="F:ADP binding"/>
    <property type="evidence" value="ECO:0007669"/>
    <property type="project" value="InterPro"/>
</dbReference>
<dbReference type="InterPro" id="IPR036388">
    <property type="entry name" value="WH-like_DNA-bd_sf"/>
</dbReference>
<feature type="domain" description="R13L1/DRL21-like LRR repeat region" evidence="10">
    <location>
        <begin position="696"/>
        <end position="816"/>
    </location>
</feature>
<dbReference type="Pfam" id="PF23559">
    <property type="entry name" value="WHD_DRP"/>
    <property type="match status" value="1"/>
</dbReference>
<evidence type="ECO:0000256" key="4">
    <source>
        <dbReference type="ARBA" id="ARBA00022821"/>
    </source>
</evidence>
<gene>
    <name evidence="11" type="primary">RGA4_11</name>
    <name evidence="11" type="ORF">CK203_066179</name>
</gene>
<evidence type="ECO:0000313" key="11">
    <source>
        <dbReference type="EMBL" id="RVW67806.1"/>
    </source>
</evidence>
<feature type="domain" description="Disease resistance protein winged helix" evidence="9">
    <location>
        <begin position="433"/>
        <end position="504"/>
    </location>
</feature>
<dbReference type="CDD" id="cd14798">
    <property type="entry name" value="RX-CC_like"/>
    <property type="match status" value="1"/>
</dbReference>
<dbReference type="InterPro" id="IPR001611">
    <property type="entry name" value="Leu-rich_rpt"/>
</dbReference>
<feature type="chain" id="PRO_5019229187" evidence="6">
    <location>
        <begin position="19"/>
        <end position="898"/>
    </location>
</feature>
<dbReference type="InterPro" id="IPR032675">
    <property type="entry name" value="LRR_dom_sf"/>
</dbReference>
<dbReference type="Gene3D" id="3.40.50.300">
    <property type="entry name" value="P-loop containing nucleotide triphosphate hydrolases"/>
    <property type="match status" value="1"/>
</dbReference>
<dbReference type="FunFam" id="1.10.10.10:FF:000322">
    <property type="entry name" value="Probable disease resistance protein At1g63360"/>
    <property type="match status" value="1"/>
</dbReference>
<dbReference type="Gene3D" id="1.20.5.4130">
    <property type="match status" value="1"/>
</dbReference>
<evidence type="ECO:0000259" key="9">
    <source>
        <dbReference type="Pfam" id="PF23559"/>
    </source>
</evidence>
<proteinExistence type="predicted"/>
<dbReference type="Pfam" id="PF00560">
    <property type="entry name" value="LRR_1"/>
    <property type="match status" value="1"/>
</dbReference>
<dbReference type="GO" id="GO:0005524">
    <property type="term" value="F:ATP binding"/>
    <property type="evidence" value="ECO:0007669"/>
    <property type="project" value="UniProtKB-KW"/>
</dbReference>
<dbReference type="PANTHER" id="PTHR36766:SF45">
    <property type="entry name" value="NB-ARC DOMAIN-CONTAINING PROTEIN"/>
    <property type="match status" value="1"/>
</dbReference>
<evidence type="ECO:0000313" key="12">
    <source>
        <dbReference type="Proteomes" id="UP000288805"/>
    </source>
</evidence>
<dbReference type="Pfam" id="PF18052">
    <property type="entry name" value="Rx_N"/>
    <property type="match status" value="1"/>
</dbReference>
<dbReference type="AlphaFoldDB" id="A0A438G6H3"/>
<feature type="domain" description="NB-ARC" evidence="7">
    <location>
        <begin position="192"/>
        <end position="348"/>
    </location>
</feature>
<protein>
    <submittedName>
        <fullName evidence="11">Putative disease resistance protein RGA4</fullName>
    </submittedName>
</protein>
<dbReference type="InterPro" id="IPR058922">
    <property type="entry name" value="WHD_DRP"/>
</dbReference>
<keyword evidence="1" id="KW-0433">Leucine-rich repeat</keyword>
<dbReference type="Proteomes" id="UP000288805">
    <property type="component" value="Unassembled WGS sequence"/>
</dbReference>
<dbReference type="SUPFAM" id="SSF52058">
    <property type="entry name" value="L domain-like"/>
    <property type="match status" value="1"/>
</dbReference>
<evidence type="ECO:0000259" key="8">
    <source>
        <dbReference type="Pfam" id="PF18052"/>
    </source>
</evidence>
<evidence type="ECO:0000256" key="6">
    <source>
        <dbReference type="SAM" id="SignalP"/>
    </source>
</evidence>
<keyword evidence="6" id="KW-0732">Signal</keyword>
<dbReference type="PANTHER" id="PTHR36766">
    <property type="entry name" value="PLANT BROAD-SPECTRUM MILDEW RESISTANCE PROTEIN RPW8"/>
    <property type="match status" value="1"/>
</dbReference>
<dbReference type="Pfam" id="PF00931">
    <property type="entry name" value="NB-ARC"/>
    <property type="match status" value="1"/>
</dbReference>
<sequence>MADALLSIVLTRLASVVGQQIRDELTLVLGVEAEIQSLTDTLRSVRDVLEDAERRQVKEKSVQGWLERLKDMAYQMDDVVDEWSTAILQLQIKGAESASMSKKKVSSCIPSPCFCLKQVASRRDIALKVKSIKQQLDVIASQRSQFNFISSLSEEPQRFITTSQLDIPEVYGRDMDKNTILGHLLGETCQETKSGPYIISIVGTGGMGKTTLAQLAYNHPEVKAHFDERIWVCVSDPFDPIRIFREIVEILQGESPNLHSLEALQQKIQTCIAGKKFLIVLDDVWTENHQLWGQLKSTLNCGGVGSRILATTRKESVVKMVGTTYTHSLEELSREQARALFHQIAFFEKSREKVEELKEIGEKIADKCKGLPLAIKTLGNLMRLKNNKEEWENVLNSEVWQLDEFERDICPALLLSYYDLPPAIKRCFSFCAVFPKDSVIKIDELIRLWMAQNYLNSDASKEMEMVGREYFEYLAARSFFQDFEKDGDDDIIRCKMHDIVHDFAQFLTKNECFIMNVENAEEGRTKTSFQKIRHATLIGQQRYPNFVSTYKMKNLHTLLLKFTFSSTSDEALPNLFQHLTCLRALNLARNPLIMELPKAVGKLIHLKYLSLSDCHKLRELPETICDLYNLQTLNISRCFSLVELPQAMGKLINLRHLQNCGALDLKGLPKGIARLNSLQTLEEFVVSSDGDAECKIGDLRNLNNLRGELEIRGLRKVEDAKEVQKAELKNKIHIHHLTLVFDLKDGTKGVAEALHPHPNLKSLCIWGYGDIEWHDWMMRSSLTLLKNLELSHCSGCRCLPPLGELPVLEKLKIKDMESVKHIGGEFLGSSSTIAFPNLKKLTFHNMKQWEKWEIKEEEEERSIMPCLSYLEIQKCPKLEGLPNHVLHWTPLQEFHHKF</sequence>
<organism evidence="11 12">
    <name type="scientific">Vitis vinifera</name>
    <name type="common">Grape</name>
    <dbReference type="NCBI Taxonomy" id="29760"/>
    <lineage>
        <taxon>Eukaryota</taxon>
        <taxon>Viridiplantae</taxon>
        <taxon>Streptophyta</taxon>
        <taxon>Embryophyta</taxon>
        <taxon>Tracheophyta</taxon>
        <taxon>Spermatophyta</taxon>
        <taxon>Magnoliopsida</taxon>
        <taxon>eudicotyledons</taxon>
        <taxon>Gunneridae</taxon>
        <taxon>Pentapetalae</taxon>
        <taxon>rosids</taxon>
        <taxon>Vitales</taxon>
        <taxon>Vitaceae</taxon>
        <taxon>Viteae</taxon>
        <taxon>Vitis</taxon>
    </lineage>
</organism>
<dbReference type="Pfam" id="PF25019">
    <property type="entry name" value="LRR_R13L1-DRL21"/>
    <property type="match status" value="1"/>
</dbReference>
<dbReference type="Gene3D" id="1.10.10.10">
    <property type="entry name" value="Winged helix-like DNA-binding domain superfamily/Winged helix DNA-binding domain"/>
    <property type="match status" value="1"/>
</dbReference>
<feature type="domain" description="Disease resistance N-terminal" evidence="8">
    <location>
        <begin position="6"/>
        <end position="100"/>
    </location>
</feature>
<evidence type="ECO:0000259" key="10">
    <source>
        <dbReference type="Pfam" id="PF25019"/>
    </source>
</evidence>
<dbReference type="SUPFAM" id="SSF52540">
    <property type="entry name" value="P-loop containing nucleoside triphosphate hydrolases"/>
    <property type="match status" value="1"/>
</dbReference>
<dbReference type="EMBL" id="QGNW01000564">
    <property type="protein sequence ID" value="RVW67806.1"/>
    <property type="molecule type" value="Genomic_DNA"/>
</dbReference>
<name>A0A438G6H3_VITVI</name>
<keyword evidence="3" id="KW-0547">Nucleotide-binding</keyword>
<dbReference type="GO" id="GO:0051707">
    <property type="term" value="P:response to other organism"/>
    <property type="evidence" value="ECO:0007669"/>
    <property type="project" value="UniProtKB-ARBA"/>
</dbReference>
<evidence type="ECO:0000259" key="7">
    <source>
        <dbReference type="Pfam" id="PF00931"/>
    </source>
</evidence>
<evidence type="ECO:0000256" key="2">
    <source>
        <dbReference type="ARBA" id="ARBA00022737"/>
    </source>
</evidence>
<evidence type="ECO:0000256" key="1">
    <source>
        <dbReference type="ARBA" id="ARBA00022614"/>
    </source>
</evidence>
<keyword evidence="5" id="KW-0067">ATP-binding</keyword>